<protein>
    <recommendedName>
        <fullName evidence="4">Large ribosomal subunit protein uL29</fullName>
    </recommendedName>
    <alternativeName>
        <fullName evidence="5">50S ribosomal protein L29</fullName>
    </alternativeName>
</protein>
<dbReference type="SUPFAM" id="SSF46561">
    <property type="entry name" value="Ribosomal protein L29 (L29p)"/>
    <property type="match status" value="1"/>
</dbReference>
<evidence type="ECO:0000256" key="2">
    <source>
        <dbReference type="ARBA" id="ARBA00022980"/>
    </source>
</evidence>
<dbReference type="HAMAP" id="MF_00374">
    <property type="entry name" value="Ribosomal_uL29"/>
    <property type="match status" value="1"/>
</dbReference>
<dbReference type="InterPro" id="IPR001854">
    <property type="entry name" value="Ribosomal_uL29"/>
</dbReference>
<dbReference type="GO" id="GO:1990904">
    <property type="term" value="C:ribonucleoprotein complex"/>
    <property type="evidence" value="ECO:0007669"/>
    <property type="project" value="UniProtKB-KW"/>
</dbReference>
<keyword evidence="2" id="KW-0689">Ribosomal protein</keyword>
<keyword evidence="3" id="KW-0687">Ribonucleoprotein</keyword>
<dbReference type="InterPro" id="IPR036049">
    <property type="entry name" value="Ribosomal_uL29_sf"/>
</dbReference>
<evidence type="ECO:0000256" key="5">
    <source>
        <dbReference type="ARBA" id="ARBA00035476"/>
    </source>
</evidence>
<dbReference type="Pfam" id="PF00831">
    <property type="entry name" value="Ribosomal_L29"/>
    <property type="match status" value="1"/>
</dbReference>
<dbReference type="AlphaFoldDB" id="A0A381R8M8"/>
<name>A0A381R8M8_9ZZZZ</name>
<dbReference type="CDD" id="cd00427">
    <property type="entry name" value="Ribosomal_L29_HIP"/>
    <property type="match status" value="1"/>
</dbReference>
<evidence type="ECO:0000256" key="1">
    <source>
        <dbReference type="ARBA" id="ARBA00009254"/>
    </source>
</evidence>
<dbReference type="Gene3D" id="1.10.287.310">
    <property type="match status" value="1"/>
</dbReference>
<evidence type="ECO:0000313" key="6">
    <source>
        <dbReference type="EMBL" id="SUZ87960.1"/>
    </source>
</evidence>
<dbReference type="GO" id="GO:0003735">
    <property type="term" value="F:structural constituent of ribosome"/>
    <property type="evidence" value="ECO:0007669"/>
    <property type="project" value="InterPro"/>
</dbReference>
<dbReference type="GO" id="GO:0005840">
    <property type="term" value="C:ribosome"/>
    <property type="evidence" value="ECO:0007669"/>
    <property type="project" value="UniProtKB-KW"/>
</dbReference>
<reference evidence="6" key="1">
    <citation type="submission" date="2018-05" db="EMBL/GenBank/DDBJ databases">
        <authorList>
            <person name="Lanie J.A."/>
            <person name="Ng W.-L."/>
            <person name="Kazmierczak K.M."/>
            <person name="Andrzejewski T.M."/>
            <person name="Davidsen T.M."/>
            <person name="Wayne K.J."/>
            <person name="Tettelin H."/>
            <person name="Glass J.I."/>
            <person name="Rusch D."/>
            <person name="Podicherti R."/>
            <person name="Tsui H.-C.T."/>
            <person name="Winkler M.E."/>
        </authorList>
    </citation>
    <scope>NUCLEOTIDE SEQUENCE</scope>
</reference>
<sequence>MKRNELNDMTVSELEVKLKDNLDSFQNFRFQKALQQLEDPSQIRNVKKEIAQLKTVLREYDLGIRNEKEMKE</sequence>
<evidence type="ECO:0000256" key="3">
    <source>
        <dbReference type="ARBA" id="ARBA00023274"/>
    </source>
</evidence>
<dbReference type="GO" id="GO:0006412">
    <property type="term" value="P:translation"/>
    <property type="evidence" value="ECO:0007669"/>
    <property type="project" value="InterPro"/>
</dbReference>
<proteinExistence type="inferred from homology"/>
<comment type="similarity">
    <text evidence="1">Belongs to the universal ribosomal protein uL29 family.</text>
</comment>
<evidence type="ECO:0000256" key="4">
    <source>
        <dbReference type="ARBA" id="ARBA00035204"/>
    </source>
</evidence>
<dbReference type="EMBL" id="UINC01001748">
    <property type="protein sequence ID" value="SUZ87960.1"/>
    <property type="molecule type" value="Genomic_DNA"/>
</dbReference>
<gene>
    <name evidence="6" type="ORF">METZ01_LOCUS40814</name>
</gene>
<accession>A0A381R8M8</accession>
<dbReference type="NCBIfam" id="TIGR00012">
    <property type="entry name" value="L29"/>
    <property type="match status" value="1"/>
</dbReference>
<organism evidence="6">
    <name type="scientific">marine metagenome</name>
    <dbReference type="NCBI Taxonomy" id="408172"/>
    <lineage>
        <taxon>unclassified sequences</taxon>
        <taxon>metagenomes</taxon>
        <taxon>ecological metagenomes</taxon>
    </lineage>
</organism>
<dbReference type="FunFam" id="1.10.287.310:FF:000001">
    <property type="entry name" value="50S ribosomal protein L29"/>
    <property type="match status" value="1"/>
</dbReference>